<feature type="domain" description="U3 small nucleolar RNA-associated protein 6 N-terminal" evidence="6">
    <location>
        <begin position="9"/>
        <end position="95"/>
    </location>
</feature>
<dbReference type="OrthoDB" id="28112at2759"/>
<reference evidence="8 9" key="1">
    <citation type="submission" date="2018-04" db="EMBL/GenBank/DDBJ databases">
        <authorList>
            <person name="Vogel A."/>
        </authorList>
    </citation>
    <scope>NUCLEOTIDE SEQUENCE [LARGE SCALE GENOMIC DNA]</scope>
</reference>
<evidence type="ECO:0000313" key="9">
    <source>
        <dbReference type="Proteomes" id="UP000595140"/>
    </source>
</evidence>
<comment type="similarity">
    <text evidence="2">Belongs to the UTP6 family.</text>
</comment>
<protein>
    <recommendedName>
        <fullName evidence="10">U3 small nucleolar RNA-associated protein 6 homolog</fullName>
    </recommendedName>
</protein>
<dbReference type="Proteomes" id="UP000595140">
    <property type="component" value="Unassembled WGS sequence"/>
</dbReference>
<evidence type="ECO:0008006" key="10">
    <source>
        <dbReference type="Google" id="ProtNLM"/>
    </source>
</evidence>
<dbReference type="GO" id="GO:0030515">
    <property type="term" value="F:snoRNA binding"/>
    <property type="evidence" value="ECO:0007669"/>
    <property type="project" value="InterPro"/>
</dbReference>
<dbReference type="Pfam" id="PF24892">
    <property type="entry name" value="UTP6_C"/>
    <property type="match status" value="1"/>
</dbReference>
<evidence type="ECO:0000259" key="6">
    <source>
        <dbReference type="Pfam" id="PF08640"/>
    </source>
</evidence>
<gene>
    <name evidence="8" type="ORF">CCAM_LOCUS788</name>
</gene>
<accession>A0A484KA14</accession>
<keyword evidence="9" id="KW-1185">Reference proteome</keyword>
<keyword evidence="5" id="KW-0539">Nucleus</keyword>
<proteinExistence type="inferred from homology"/>
<dbReference type="Pfam" id="PF08640">
    <property type="entry name" value="U3_assoc_6"/>
    <property type="match status" value="1"/>
</dbReference>
<dbReference type="InterPro" id="IPR056907">
    <property type="entry name" value="UTP6_C"/>
</dbReference>
<evidence type="ECO:0000256" key="5">
    <source>
        <dbReference type="ARBA" id="ARBA00023242"/>
    </source>
</evidence>
<evidence type="ECO:0000256" key="4">
    <source>
        <dbReference type="ARBA" id="ARBA00022737"/>
    </source>
</evidence>
<dbReference type="InterPro" id="IPR055347">
    <property type="entry name" value="UTP6_N"/>
</dbReference>
<evidence type="ECO:0000256" key="3">
    <source>
        <dbReference type="ARBA" id="ARBA00022552"/>
    </source>
</evidence>
<dbReference type="EMBL" id="OOIL02000002">
    <property type="protein sequence ID" value="VFQ59012.1"/>
    <property type="molecule type" value="Genomic_DNA"/>
</dbReference>
<dbReference type="PANTHER" id="PTHR23271:SF1">
    <property type="entry name" value="U3 SMALL NUCLEOLAR RNA-ASSOCIATED PROTEIN 6 HOMOLOG"/>
    <property type="match status" value="1"/>
</dbReference>
<dbReference type="GO" id="GO:0000462">
    <property type="term" value="P:maturation of SSU-rRNA from tricistronic rRNA transcript (SSU-rRNA, 5.8S rRNA, LSU-rRNA)"/>
    <property type="evidence" value="ECO:0007669"/>
    <property type="project" value="InterPro"/>
</dbReference>
<dbReference type="AlphaFoldDB" id="A0A484KA14"/>
<evidence type="ECO:0000256" key="1">
    <source>
        <dbReference type="ARBA" id="ARBA00004604"/>
    </source>
</evidence>
<dbReference type="GO" id="GO:0034388">
    <property type="term" value="C:Pwp2p-containing subcomplex of 90S preribosome"/>
    <property type="evidence" value="ECO:0007669"/>
    <property type="project" value="TreeGrafter"/>
</dbReference>
<dbReference type="PANTHER" id="PTHR23271">
    <property type="entry name" value="HEPATOCELLULAR CARCINOMA-ASSOCIATED ANTIGEN 66"/>
    <property type="match status" value="1"/>
</dbReference>
<keyword evidence="4" id="KW-0677">Repeat</keyword>
<dbReference type="InterPro" id="IPR011990">
    <property type="entry name" value="TPR-like_helical_dom_sf"/>
</dbReference>
<dbReference type="GO" id="GO:0032040">
    <property type="term" value="C:small-subunit processome"/>
    <property type="evidence" value="ECO:0007669"/>
    <property type="project" value="TreeGrafter"/>
</dbReference>
<evidence type="ECO:0000256" key="2">
    <source>
        <dbReference type="ARBA" id="ARBA00010734"/>
    </source>
</evidence>
<name>A0A484KA14_9ASTE</name>
<feature type="domain" description="U3 small nucleolar RNA-associated protein 6 homolog C-terminal" evidence="7">
    <location>
        <begin position="349"/>
        <end position="638"/>
    </location>
</feature>
<dbReference type="InterPro" id="IPR013949">
    <property type="entry name" value="Utp6"/>
</dbReference>
<sequence>MADVVQYKLERILPEVEDLHKRGLFSRAEIAEIVKQRRKFEYRLKRHSPLKSDFTAYIDYEKQLDALRLLRKKARVKQGRYTKAKKSVSDYSGVTRIVELYRVATTKFKGDIELWFQYLEFCRERRNGRLKKALVDAIRLHPTVPGLWIYAAAWEFDQNLNASAARALMQRGFRACPTSEDLWVEYLRMELTYLNKLKARKVALGEDVGTLTQDHKTVEEKQWREENKELFMSIDSNGEEEKTLNPQDVEQNDKVDLLKENALAILQTVYSSAIEAIPSSFSLRVQFLEILEAIDIGHSEDMKKKILDDLKRDFCRQPEYWDWLARLEMFGLRNTVNIAEAMSTDRLRRAVEVYDEGLVAVPSAAMFDLYAKFLKEVISNEDGADKSSNILSTNGHTADPISRLLTVYEKAESIGCITENLACQHVSFLLQLGKQVEAKALVERFCSGKFTETVDLWVLWFSMEALCTRKGTSLEKSSLFELFKKALMKVPISKAETLWLMALKHFSSHKKFFDKLLDTSVALLAANGGKDDGISLSSTIVNYVVQKDGLRSARELYRRFMTLPHPGLSIYKNCIQLEMSLVSLGDKDALAIARSLYDSALTTYGQDISLWRDYYSMEVKFGTSEKAAAVQWRARKTLNNNAPLLRF</sequence>
<comment type="subcellular location">
    <subcellularLocation>
        <location evidence="1">Nucleus</location>
        <location evidence="1">Nucleolus</location>
    </subcellularLocation>
</comment>
<keyword evidence="3" id="KW-0698">rRNA processing</keyword>
<dbReference type="SMART" id="SM00386">
    <property type="entry name" value="HAT"/>
    <property type="match status" value="7"/>
</dbReference>
<evidence type="ECO:0000259" key="7">
    <source>
        <dbReference type="Pfam" id="PF24892"/>
    </source>
</evidence>
<dbReference type="InterPro" id="IPR003107">
    <property type="entry name" value="HAT"/>
</dbReference>
<dbReference type="SUPFAM" id="SSF48452">
    <property type="entry name" value="TPR-like"/>
    <property type="match status" value="2"/>
</dbReference>
<evidence type="ECO:0000313" key="8">
    <source>
        <dbReference type="EMBL" id="VFQ59012.1"/>
    </source>
</evidence>
<organism evidence="8 9">
    <name type="scientific">Cuscuta campestris</name>
    <dbReference type="NCBI Taxonomy" id="132261"/>
    <lineage>
        <taxon>Eukaryota</taxon>
        <taxon>Viridiplantae</taxon>
        <taxon>Streptophyta</taxon>
        <taxon>Embryophyta</taxon>
        <taxon>Tracheophyta</taxon>
        <taxon>Spermatophyta</taxon>
        <taxon>Magnoliopsida</taxon>
        <taxon>eudicotyledons</taxon>
        <taxon>Gunneridae</taxon>
        <taxon>Pentapetalae</taxon>
        <taxon>asterids</taxon>
        <taxon>lamiids</taxon>
        <taxon>Solanales</taxon>
        <taxon>Convolvulaceae</taxon>
        <taxon>Cuscuteae</taxon>
        <taxon>Cuscuta</taxon>
        <taxon>Cuscuta subgen. Grammica</taxon>
        <taxon>Cuscuta sect. Cleistogrammica</taxon>
    </lineage>
</organism>
<dbReference type="Gene3D" id="1.25.40.10">
    <property type="entry name" value="Tetratricopeptide repeat domain"/>
    <property type="match status" value="3"/>
</dbReference>